<keyword evidence="2" id="KW-1185">Reference proteome</keyword>
<protein>
    <submittedName>
        <fullName evidence="1">Uncharacterized protein</fullName>
    </submittedName>
</protein>
<name>A0A346Y1F2_9ACTN</name>
<proteinExistence type="predicted"/>
<dbReference type="Proteomes" id="UP000264006">
    <property type="component" value="Chromosome"/>
</dbReference>
<evidence type="ECO:0000313" key="2">
    <source>
        <dbReference type="Proteomes" id="UP000264006"/>
    </source>
</evidence>
<dbReference type="EMBL" id="CP031165">
    <property type="protein sequence ID" value="AXV08299.1"/>
    <property type="molecule type" value="Genomic_DNA"/>
</dbReference>
<sequence length="42" mass="4303">MGRWMHFGVLFLYVRGLPGGGIAADAAVRVGVTHDLGGPGPP</sequence>
<evidence type="ECO:0000313" key="1">
    <source>
        <dbReference type="EMBL" id="AXV08299.1"/>
    </source>
</evidence>
<gene>
    <name evidence="1" type="ORF">DVS28_a3626</name>
</gene>
<organism evidence="1 2">
    <name type="scientific">Euzebya pacifica</name>
    <dbReference type="NCBI Taxonomy" id="1608957"/>
    <lineage>
        <taxon>Bacteria</taxon>
        <taxon>Bacillati</taxon>
        <taxon>Actinomycetota</taxon>
        <taxon>Nitriliruptoria</taxon>
        <taxon>Euzebyales</taxon>
    </lineage>
</organism>
<reference evidence="1 2" key="1">
    <citation type="submission" date="2018-09" db="EMBL/GenBank/DDBJ databases">
        <title>Complete genome sequence of Euzebya sp. DY32-46 isolated from seawater of Pacific Ocean.</title>
        <authorList>
            <person name="Xu L."/>
            <person name="Wu Y.-H."/>
            <person name="Xu X.-W."/>
        </authorList>
    </citation>
    <scope>NUCLEOTIDE SEQUENCE [LARGE SCALE GENOMIC DNA]</scope>
    <source>
        <strain evidence="1 2">DY32-46</strain>
    </source>
</reference>
<dbReference type="AlphaFoldDB" id="A0A346Y1F2"/>
<dbReference type="KEGG" id="euz:DVS28_a3626"/>
<accession>A0A346Y1F2</accession>